<name>A0ACC3S8G4_9PEZI</name>
<comment type="caution">
    <text evidence="1">The sequence shown here is derived from an EMBL/GenBank/DDBJ whole genome shotgun (WGS) entry which is preliminary data.</text>
</comment>
<keyword evidence="2" id="KW-1185">Reference proteome</keyword>
<dbReference type="EMBL" id="JAMKPW020000042">
    <property type="protein sequence ID" value="KAK8195987.1"/>
    <property type="molecule type" value="Genomic_DNA"/>
</dbReference>
<protein>
    <submittedName>
        <fullName evidence="1">Uncharacterized protein</fullName>
    </submittedName>
</protein>
<gene>
    <name evidence="1" type="ORF">M8818_007138</name>
</gene>
<evidence type="ECO:0000313" key="2">
    <source>
        <dbReference type="Proteomes" id="UP001320706"/>
    </source>
</evidence>
<dbReference type="Proteomes" id="UP001320706">
    <property type="component" value="Unassembled WGS sequence"/>
</dbReference>
<organism evidence="1 2">
    <name type="scientific">Zalaria obscura</name>
    <dbReference type="NCBI Taxonomy" id="2024903"/>
    <lineage>
        <taxon>Eukaryota</taxon>
        <taxon>Fungi</taxon>
        <taxon>Dikarya</taxon>
        <taxon>Ascomycota</taxon>
        <taxon>Pezizomycotina</taxon>
        <taxon>Dothideomycetes</taxon>
        <taxon>Dothideomycetidae</taxon>
        <taxon>Dothideales</taxon>
        <taxon>Zalariaceae</taxon>
        <taxon>Zalaria</taxon>
    </lineage>
</organism>
<evidence type="ECO:0000313" key="1">
    <source>
        <dbReference type="EMBL" id="KAK8195987.1"/>
    </source>
</evidence>
<sequence>MALHPLPLRQGHSAGFLTLGSSLYDTLCGLKAASAVFTKLDVSYSASEPLATPVIVNLPDNGLRLRFDGADQRLRLIEIVDFHKMRLTFKNEDVISGLNNTTSRSTSPLLYRRVYQLFGPSYPGEYIPPSDGGNIGVYILSFPGIALSFPLQASAWSPKVDHATMLSSSASPATSISIFEGKSWPEARKELFTRNPSLPRSSCLTSRPKDVGPDEIEHIRVFGAGRLELLRRSSPTLSIVLSQTTPQDLITELGPPSIIYKRSSDQATDDLRSTMRPSRRSSLAPRNSYKSSYKSSYETEPSSISSTNTDTFETDFDDDDMDGAEAANAEAQYYCYFEHGFDILVGPPTEVSPLPTAVQALGDGAAIVRPTSSTGSRLTATRIVLHGNIPGSYPFNRHRRSRWSLAHVTGPKQEAITSESKFSDFHSSLIQAYRDIWPEKDMKDGMVIVRSWGEDSPSGSAILIGGEMDEMEEDLDKNGEQWLGNTRLYKFPGLMFEVMHNGAVSALTVY</sequence>
<accession>A0ACC3S8G4</accession>
<proteinExistence type="predicted"/>
<reference evidence="1" key="1">
    <citation type="submission" date="2024-02" db="EMBL/GenBank/DDBJ databases">
        <title>Metagenome Assembled Genome of Zalaria obscura JY119.</title>
        <authorList>
            <person name="Vighnesh L."/>
            <person name="Jagadeeshwari U."/>
            <person name="Venkata Ramana C."/>
            <person name="Sasikala C."/>
        </authorList>
    </citation>
    <scope>NUCLEOTIDE SEQUENCE</scope>
    <source>
        <strain evidence="1">JY119</strain>
    </source>
</reference>